<dbReference type="Gene3D" id="1.10.10.60">
    <property type="entry name" value="Homeodomain-like"/>
    <property type="match status" value="2"/>
</dbReference>
<dbReference type="PROSITE" id="PS01124">
    <property type="entry name" value="HTH_ARAC_FAMILY_2"/>
    <property type="match status" value="1"/>
</dbReference>
<proteinExistence type="predicted"/>
<dbReference type="GO" id="GO:0043565">
    <property type="term" value="F:sequence-specific DNA binding"/>
    <property type="evidence" value="ECO:0007669"/>
    <property type="project" value="InterPro"/>
</dbReference>
<protein>
    <submittedName>
        <fullName evidence="5">AraC-like DNA-binding protein</fullName>
    </submittedName>
</protein>
<keyword evidence="3" id="KW-0804">Transcription</keyword>
<dbReference type="PANTHER" id="PTHR43280:SF34">
    <property type="entry name" value="ARAC-FAMILY TRANSCRIPTIONAL REGULATOR"/>
    <property type="match status" value="1"/>
</dbReference>
<name>A0A318EQT3_9FIRM</name>
<dbReference type="Proteomes" id="UP000247523">
    <property type="component" value="Unassembled WGS sequence"/>
</dbReference>
<dbReference type="InterPro" id="IPR009057">
    <property type="entry name" value="Homeodomain-like_sf"/>
</dbReference>
<evidence type="ECO:0000256" key="3">
    <source>
        <dbReference type="ARBA" id="ARBA00023163"/>
    </source>
</evidence>
<evidence type="ECO:0000313" key="5">
    <source>
        <dbReference type="EMBL" id="PXV89404.1"/>
    </source>
</evidence>
<dbReference type="PANTHER" id="PTHR43280">
    <property type="entry name" value="ARAC-FAMILY TRANSCRIPTIONAL REGULATOR"/>
    <property type="match status" value="1"/>
</dbReference>
<comment type="caution">
    <text evidence="5">The sequence shown here is derived from an EMBL/GenBank/DDBJ whole genome shotgun (WGS) entry which is preliminary data.</text>
</comment>
<dbReference type="InterPro" id="IPR018060">
    <property type="entry name" value="HTH_AraC"/>
</dbReference>
<organism evidence="5 6">
    <name type="scientific">Lachnotalea glycerini</name>
    <dbReference type="NCBI Taxonomy" id="1763509"/>
    <lineage>
        <taxon>Bacteria</taxon>
        <taxon>Bacillati</taxon>
        <taxon>Bacillota</taxon>
        <taxon>Clostridia</taxon>
        <taxon>Lachnospirales</taxon>
        <taxon>Lachnospiraceae</taxon>
        <taxon>Lachnotalea</taxon>
    </lineage>
</organism>
<dbReference type="Pfam" id="PF12833">
    <property type="entry name" value="HTH_18"/>
    <property type="match status" value="1"/>
</dbReference>
<dbReference type="SUPFAM" id="SSF46689">
    <property type="entry name" value="Homeodomain-like"/>
    <property type="match status" value="2"/>
</dbReference>
<evidence type="ECO:0000259" key="4">
    <source>
        <dbReference type="PROSITE" id="PS01124"/>
    </source>
</evidence>
<gene>
    <name evidence="5" type="ORF">C8E03_10652</name>
</gene>
<reference evidence="5 6" key="1">
    <citation type="submission" date="2018-05" db="EMBL/GenBank/DDBJ databases">
        <title>Genomic Encyclopedia of Type Strains, Phase IV (KMG-IV): sequencing the most valuable type-strain genomes for metagenomic binning, comparative biology and taxonomic classification.</title>
        <authorList>
            <person name="Goeker M."/>
        </authorList>
    </citation>
    <scope>NUCLEOTIDE SEQUENCE [LARGE SCALE GENOMIC DNA]</scope>
    <source>
        <strain evidence="5 6">DSM 28816</strain>
    </source>
</reference>
<keyword evidence="1" id="KW-0805">Transcription regulation</keyword>
<evidence type="ECO:0000256" key="1">
    <source>
        <dbReference type="ARBA" id="ARBA00023015"/>
    </source>
</evidence>
<sequence length="296" mass="34301">MHNINGKDLIVPYIDIDTMLNIMAISNTMINGTIISEEEIISYSIKTAKHFKPDEEDDLKYKLEKMEADLNHISYAEERMFTDAVKNADLEMIDKIKNSIESERMGRLATASRKQNEYVTVCIITLITRAAIEGGMSPSEAYNLSDLYLQKLEKCTNIVEMLYLQKNALDDFVRFVKISRDQQKSSDFIELCKDYIGKNIFQTIKVENIAREVGLNPSYVSRKFSEQVGMTIQNYILRERVQLAKNMLKYSESDIVEISEYLCFCSQSHFGSVFRKYTGQTPSEYRKENKIREFIP</sequence>
<dbReference type="SMART" id="SM00342">
    <property type="entry name" value="HTH_ARAC"/>
    <property type="match status" value="1"/>
</dbReference>
<evidence type="ECO:0000256" key="2">
    <source>
        <dbReference type="ARBA" id="ARBA00023125"/>
    </source>
</evidence>
<accession>A0A318EQT3</accession>
<dbReference type="AlphaFoldDB" id="A0A318EQT3"/>
<dbReference type="GO" id="GO:0003700">
    <property type="term" value="F:DNA-binding transcription factor activity"/>
    <property type="evidence" value="ECO:0007669"/>
    <property type="project" value="InterPro"/>
</dbReference>
<keyword evidence="2 5" id="KW-0238">DNA-binding</keyword>
<evidence type="ECO:0000313" key="6">
    <source>
        <dbReference type="Proteomes" id="UP000247523"/>
    </source>
</evidence>
<dbReference type="EMBL" id="QICS01000006">
    <property type="protein sequence ID" value="PXV89404.1"/>
    <property type="molecule type" value="Genomic_DNA"/>
</dbReference>
<feature type="domain" description="HTH araC/xylS-type" evidence="4">
    <location>
        <begin position="190"/>
        <end position="288"/>
    </location>
</feature>